<dbReference type="InterPro" id="IPR042035">
    <property type="entry name" value="DEAH_win-hel_dom"/>
</dbReference>
<gene>
    <name evidence="8" type="ORF">NCTC12971_02701</name>
</gene>
<evidence type="ECO:0000256" key="4">
    <source>
        <dbReference type="ARBA" id="ARBA00022806"/>
    </source>
</evidence>
<dbReference type="GO" id="GO:0003724">
    <property type="term" value="F:RNA helicase activity"/>
    <property type="evidence" value="ECO:0007669"/>
    <property type="project" value="UniProtKB-EC"/>
</dbReference>
<evidence type="ECO:0000313" key="9">
    <source>
        <dbReference type="Proteomes" id="UP000307968"/>
    </source>
</evidence>
<dbReference type="SUPFAM" id="SSF52540">
    <property type="entry name" value="P-loop containing nucleoside triphosphate hydrolases"/>
    <property type="match status" value="1"/>
</dbReference>
<keyword evidence="4 8" id="KW-0347">Helicase</keyword>
<feature type="domain" description="Helicase C-terminal" evidence="7">
    <location>
        <begin position="1"/>
        <end position="121"/>
    </location>
</feature>
<evidence type="ECO:0000256" key="6">
    <source>
        <dbReference type="ARBA" id="ARBA00047984"/>
    </source>
</evidence>
<evidence type="ECO:0000256" key="1">
    <source>
        <dbReference type="ARBA" id="ARBA00012552"/>
    </source>
</evidence>
<evidence type="ECO:0000256" key="2">
    <source>
        <dbReference type="ARBA" id="ARBA00022741"/>
    </source>
</evidence>
<reference evidence="8 9" key="1">
    <citation type="submission" date="2019-05" db="EMBL/GenBank/DDBJ databases">
        <authorList>
            <consortium name="Pathogen Informatics"/>
        </authorList>
    </citation>
    <scope>NUCLEOTIDE SEQUENCE [LARGE SCALE GENOMIC DNA]</scope>
    <source>
        <strain evidence="8 9">NCTC12971</strain>
    </source>
</reference>
<dbReference type="Proteomes" id="UP000307968">
    <property type="component" value="Chromosome"/>
</dbReference>
<dbReference type="InterPro" id="IPR027417">
    <property type="entry name" value="P-loop_NTPase"/>
</dbReference>
<name>A0A4U9HHG7_SERRU</name>
<dbReference type="Gene3D" id="3.40.50.300">
    <property type="entry name" value="P-loop containing nucleotide triphosphate hydrolases"/>
    <property type="match status" value="1"/>
</dbReference>
<dbReference type="AlphaFoldDB" id="A0A4U9HHG7"/>
<dbReference type="GO" id="GO:0003723">
    <property type="term" value="F:RNA binding"/>
    <property type="evidence" value="ECO:0007669"/>
    <property type="project" value="TreeGrafter"/>
</dbReference>
<dbReference type="PANTHER" id="PTHR18934">
    <property type="entry name" value="ATP-DEPENDENT RNA HELICASE"/>
    <property type="match status" value="1"/>
</dbReference>
<dbReference type="EC" id="3.6.4.13" evidence="1"/>
<keyword evidence="3" id="KW-0378">Hydrolase</keyword>
<evidence type="ECO:0000313" key="8">
    <source>
        <dbReference type="EMBL" id="VTP62561.1"/>
    </source>
</evidence>
<dbReference type="CDD" id="cd18791">
    <property type="entry name" value="SF2_C_RHA"/>
    <property type="match status" value="1"/>
</dbReference>
<accession>A0A4U9HHG7</accession>
<sequence>MPRLSNSEQNRVFQSHHGRRIVLATNVAETSLTVPGIKYVIDPGTARISRYSFRTKVQRLPIEPVSQASANQRKGRCGRVSEGICIRLYSEQDFLSRPEFTDPEILRTNLASVILQMTSLGLGDIAAFPFVEAPDKRNVQDGVRLLEELGGD</sequence>
<evidence type="ECO:0000259" key="7">
    <source>
        <dbReference type="PROSITE" id="PS51194"/>
    </source>
</evidence>
<keyword evidence="2" id="KW-0547">Nucleotide-binding</keyword>
<dbReference type="Pfam" id="PF00271">
    <property type="entry name" value="Helicase_C"/>
    <property type="match status" value="1"/>
</dbReference>
<dbReference type="EMBL" id="LR590463">
    <property type="protein sequence ID" value="VTP62561.1"/>
    <property type="molecule type" value="Genomic_DNA"/>
</dbReference>
<dbReference type="GO" id="GO:0005524">
    <property type="term" value="F:ATP binding"/>
    <property type="evidence" value="ECO:0007669"/>
    <property type="project" value="UniProtKB-KW"/>
</dbReference>
<proteinExistence type="predicted"/>
<organism evidence="8 9">
    <name type="scientific">Serratia rubidaea</name>
    <name type="common">Serratia marinorubra</name>
    <dbReference type="NCBI Taxonomy" id="61652"/>
    <lineage>
        <taxon>Bacteria</taxon>
        <taxon>Pseudomonadati</taxon>
        <taxon>Pseudomonadota</taxon>
        <taxon>Gammaproteobacteria</taxon>
        <taxon>Enterobacterales</taxon>
        <taxon>Yersiniaceae</taxon>
        <taxon>Serratia</taxon>
    </lineage>
</organism>
<dbReference type="InterPro" id="IPR001650">
    <property type="entry name" value="Helicase_C-like"/>
</dbReference>
<dbReference type="Gene3D" id="1.10.10.2130">
    <property type="entry name" value="DEAH helicase family, winged-helix domain"/>
    <property type="match status" value="1"/>
</dbReference>
<dbReference type="PROSITE" id="PS51194">
    <property type="entry name" value="HELICASE_CTER"/>
    <property type="match status" value="1"/>
</dbReference>
<dbReference type="GO" id="GO:0016787">
    <property type="term" value="F:hydrolase activity"/>
    <property type="evidence" value="ECO:0007669"/>
    <property type="project" value="UniProtKB-KW"/>
</dbReference>
<dbReference type="PANTHER" id="PTHR18934:SF99">
    <property type="entry name" value="ATP-DEPENDENT RNA HELICASE DHX37-RELATED"/>
    <property type="match status" value="1"/>
</dbReference>
<dbReference type="FunFam" id="1.10.10.2130:FF:000001">
    <property type="entry name" value="Pre-mRNA-splicing factor ATP-dependent RNA helicase"/>
    <property type="match status" value="1"/>
</dbReference>
<evidence type="ECO:0000256" key="3">
    <source>
        <dbReference type="ARBA" id="ARBA00022801"/>
    </source>
</evidence>
<evidence type="ECO:0000256" key="5">
    <source>
        <dbReference type="ARBA" id="ARBA00022840"/>
    </source>
</evidence>
<protein>
    <recommendedName>
        <fullName evidence="1">RNA helicase</fullName>
        <ecNumber evidence="1">3.6.4.13</ecNumber>
    </recommendedName>
</protein>
<comment type="catalytic activity">
    <reaction evidence="6">
        <text>ATP + H2O = ADP + phosphate + H(+)</text>
        <dbReference type="Rhea" id="RHEA:13065"/>
        <dbReference type="ChEBI" id="CHEBI:15377"/>
        <dbReference type="ChEBI" id="CHEBI:15378"/>
        <dbReference type="ChEBI" id="CHEBI:30616"/>
        <dbReference type="ChEBI" id="CHEBI:43474"/>
        <dbReference type="ChEBI" id="CHEBI:456216"/>
        <dbReference type="EC" id="3.6.4.13"/>
    </reaction>
</comment>
<dbReference type="SMART" id="SM00490">
    <property type="entry name" value="HELICc"/>
    <property type="match status" value="1"/>
</dbReference>
<keyword evidence="5" id="KW-0067">ATP-binding</keyword>